<dbReference type="Proteomes" id="UP001164653">
    <property type="component" value="Chromosome"/>
</dbReference>
<evidence type="ECO:0000313" key="2">
    <source>
        <dbReference type="Proteomes" id="UP001164653"/>
    </source>
</evidence>
<gene>
    <name evidence="1" type="ORF">ON006_08000</name>
</gene>
<keyword evidence="2" id="KW-1185">Reference proteome</keyword>
<dbReference type="KEGG" id="dpf:ON006_08000"/>
<dbReference type="RefSeq" id="WP_244819001.1">
    <property type="nucleotide sequence ID" value="NZ_CP112998.1"/>
</dbReference>
<reference evidence="1" key="1">
    <citation type="submission" date="2022-11" db="EMBL/GenBank/DDBJ databases">
        <title>Dyadobacter pollutisoli sp. nov., isolated from plastic dumped soil.</title>
        <authorList>
            <person name="Kim J.M."/>
            <person name="Kim K.R."/>
            <person name="Lee J.K."/>
            <person name="Hao L."/>
            <person name="Jeon C.O."/>
        </authorList>
    </citation>
    <scope>NUCLEOTIDE SEQUENCE</scope>
    <source>
        <strain evidence="1">U1</strain>
    </source>
</reference>
<accession>A0A9E8SNN7</accession>
<organism evidence="1 2">
    <name type="scientific">Dyadobacter pollutisoli</name>
    <dbReference type="NCBI Taxonomy" id="2910158"/>
    <lineage>
        <taxon>Bacteria</taxon>
        <taxon>Pseudomonadati</taxon>
        <taxon>Bacteroidota</taxon>
        <taxon>Cytophagia</taxon>
        <taxon>Cytophagales</taxon>
        <taxon>Spirosomataceae</taxon>
        <taxon>Dyadobacter</taxon>
    </lineage>
</organism>
<proteinExistence type="predicted"/>
<dbReference type="EMBL" id="CP112998">
    <property type="protein sequence ID" value="WAC13891.1"/>
    <property type="molecule type" value="Genomic_DNA"/>
</dbReference>
<dbReference type="AlphaFoldDB" id="A0A9E8SNN7"/>
<evidence type="ECO:0000313" key="1">
    <source>
        <dbReference type="EMBL" id="WAC13891.1"/>
    </source>
</evidence>
<protein>
    <submittedName>
        <fullName evidence="1">Uncharacterized protein</fullName>
    </submittedName>
</protein>
<name>A0A9E8SNN7_9BACT</name>
<sequence length="75" mass="8846">MNVQFLSNEKGKKTAVVIPIKDWEEIQEKLKLKDVDFWETLPEHVRDGINRGQKQSLAGETKSHDEVMQKYEKYL</sequence>